<dbReference type="Pfam" id="PF17753">
    <property type="entry name" value="Ig_mannosidase"/>
    <property type="match status" value="1"/>
</dbReference>
<dbReference type="PANTHER" id="PTHR43730">
    <property type="entry name" value="BETA-MANNOSIDASE"/>
    <property type="match status" value="1"/>
</dbReference>
<dbReference type="OMA" id="QFACASY"/>
<dbReference type="Gene3D" id="2.60.40.10">
    <property type="entry name" value="Immunoglobulins"/>
    <property type="match status" value="3"/>
</dbReference>
<dbReference type="InterPro" id="IPR017853">
    <property type="entry name" value="GH"/>
</dbReference>
<dbReference type="OrthoDB" id="2866996at2759"/>
<dbReference type="EMBL" id="KE346366">
    <property type="protein sequence ID" value="KJE94140.1"/>
    <property type="molecule type" value="Genomic_DNA"/>
</dbReference>
<evidence type="ECO:0000313" key="11">
    <source>
        <dbReference type="EMBL" id="KJE94140.1"/>
    </source>
</evidence>
<keyword evidence="6" id="KW-0326">Glycosidase</keyword>
<gene>
    <name evidence="11" type="ORF">CAOG_004825</name>
</gene>
<evidence type="ECO:0000256" key="3">
    <source>
        <dbReference type="ARBA" id="ARBA00012754"/>
    </source>
</evidence>
<dbReference type="GO" id="GO:0006516">
    <property type="term" value="P:glycoprotein catabolic process"/>
    <property type="evidence" value="ECO:0007669"/>
    <property type="project" value="TreeGrafter"/>
</dbReference>
<evidence type="ECO:0000256" key="6">
    <source>
        <dbReference type="ARBA" id="ARBA00023295"/>
    </source>
</evidence>
<dbReference type="InterPro" id="IPR050887">
    <property type="entry name" value="Beta-mannosidase_GH2"/>
</dbReference>
<sequence>MIRFNQPDCRVRRARLLRLLAVATVAVLALCAVGGRGGGGGVLAYTEVRLNGRDWTLSNGANVTFSGASVPGNVHVDLQDVAKVISDPYYRFNEAAYRWIAMDTWTYSKSFAMTAVTLQEKQYWLTLEGVDTVASIMINGKTIASVQSQHLRHGIAVDRGVFVLGSNQIKIAISSAVNYASQQSQAYPYVVPDSGQLGSFPHANFIRKAQSDFGWDWGPAFAPPGINGGIYLQGFSDCLIDAFGVSQLFQAGARPPHRSPAHDGSRSHAEQAYAGFDANGAQQQQEQDEQGVFPGNSESDHDASLAEARRLAASPVTLIISATLLSAADKVAAVLYVAIDQVTATTVPIFLDHGVNNVETTVNIASPILWWPVGYGAQHLYNITLTLYPLKADPADIDALVARPLRPEDTSSDGSVTNASPLHEMPYYARSRSIGVRSVQLVEEPLANQTGLSFYFVINGLAIYAKGANWIPADAFHTRVTPAKINHLLQSAVAANMNMVRVWGGGIYQPEIFYDLCDQKGLLVWQELMFACALYPRSAIFTSLVTVEVQQQVQRLSTHPSIIIWGGNNEVEAALNWYDVPNVAPQVYSVDYWQLFADVVRTAVLKADPNRPFVDSSPSKGLLSESPYVKRWGDVGGTAYGDVHFYDYADDCQSVAIYPQARFVSEFGFQSFPSFQTWLAVTTSEDWSYDSALMQFRQRHPQGTDQLVAQLKRHFRTPTPNATSDQATQQEHFEQWCYLTQIQQSLCYETAISNWRRLKGEDAHTMGVLYWQLNDIWQGPTWSSIEWSGRWKMLHYHAKRFFAPFMVSSYVDASNSLHVHVTSDLLTAESGSVVLELRAYSTGALDSSSSVSFSVGALGSVEIYADAVSNLLKKSGCTITSCFVRMLGETNSGLNVTAHAFLAEFSQVTLPQPTITITSVSLVNSTVAEVRLSASTVALFVFIETTIVDAGYFSDNGFTLLPSEVAVLTFTSTTPLDLSAFSNSLHVRSLRDTY</sequence>
<dbReference type="EC" id="3.2.1.25" evidence="3"/>
<dbReference type="SUPFAM" id="SSF51445">
    <property type="entry name" value="(Trans)glycosidases"/>
    <property type="match status" value="1"/>
</dbReference>
<dbReference type="SUPFAM" id="SSF49785">
    <property type="entry name" value="Galactose-binding domain-like"/>
    <property type="match status" value="1"/>
</dbReference>
<dbReference type="InterPro" id="IPR008979">
    <property type="entry name" value="Galactose-bd-like_sf"/>
</dbReference>
<evidence type="ECO:0000259" key="9">
    <source>
        <dbReference type="Pfam" id="PF17786"/>
    </source>
</evidence>
<dbReference type="GO" id="GO:0004567">
    <property type="term" value="F:beta-mannosidase activity"/>
    <property type="evidence" value="ECO:0007669"/>
    <property type="project" value="UniProtKB-EC"/>
</dbReference>
<feature type="region of interest" description="Disordered" evidence="7">
    <location>
        <begin position="279"/>
        <end position="300"/>
    </location>
</feature>
<proteinExistence type="predicted"/>
<dbReference type="FunFam" id="3.20.20.80:FF:000050">
    <property type="entry name" value="Beta-mannosidase B"/>
    <property type="match status" value="1"/>
</dbReference>
<evidence type="ECO:0000256" key="2">
    <source>
        <dbReference type="ARBA" id="ARBA00004740"/>
    </source>
</evidence>
<evidence type="ECO:0000256" key="4">
    <source>
        <dbReference type="ARBA" id="ARBA00022801"/>
    </source>
</evidence>
<protein>
    <recommendedName>
        <fullName evidence="3">beta-mannosidase</fullName>
        <ecNumber evidence="3">3.2.1.25</ecNumber>
    </recommendedName>
</protein>
<keyword evidence="12" id="KW-1185">Reference proteome</keyword>
<dbReference type="PANTHER" id="PTHR43730:SF1">
    <property type="entry name" value="BETA-MANNOSIDASE"/>
    <property type="match status" value="1"/>
</dbReference>
<evidence type="ECO:0000259" key="10">
    <source>
        <dbReference type="Pfam" id="PF22666"/>
    </source>
</evidence>
<keyword evidence="5" id="KW-0325">Glycoprotein</keyword>
<dbReference type="Pfam" id="PF22666">
    <property type="entry name" value="Glyco_hydro_2_N2"/>
    <property type="match status" value="1"/>
</dbReference>
<dbReference type="InterPro" id="IPR054593">
    <property type="entry name" value="Beta-mannosidase-like_N2"/>
</dbReference>
<feature type="domain" description="Beta-mannosidase-like galactose-binding" evidence="10">
    <location>
        <begin position="55"/>
        <end position="226"/>
    </location>
</feature>
<dbReference type="Gene3D" id="2.60.120.260">
    <property type="entry name" value="Galactose-binding domain-like"/>
    <property type="match status" value="1"/>
</dbReference>
<dbReference type="InterPro" id="IPR013783">
    <property type="entry name" value="Ig-like_fold"/>
</dbReference>
<evidence type="ECO:0000256" key="1">
    <source>
        <dbReference type="ARBA" id="ARBA00000829"/>
    </source>
</evidence>
<comment type="catalytic activity">
    <reaction evidence="1">
        <text>Hydrolysis of terminal, non-reducing beta-D-mannose residues in beta-D-mannosides.</text>
        <dbReference type="EC" id="3.2.1.25"/>
    </reaction>
</comment>
<dbReference type="Pfam" id="PF17786">
    <property type="entry name" value="Mannosidase_ig"/>
    <property type="match status" value="1"/>
</dbReference>
<dbReference type="SUPFAM" id="SSF49303">
    <property type="entry name" value="beta-Galactosidase/glucuronidase domain"/>
    <property type="match status" value="2"/>
</dbReference>
<dbReference type="RefSeq" id="XP_004347576.1">
    <property type="nucleotide sequence ID" value="XM_004347526.2"/>
</dbReference>
<evidence type="ECO:0000256" key="5">
    <source>
        <dbReference type="ARBA" id="ARBA00023180"/>
    </source>
</evidence>
<feature type="domain" description="Beta-mannosidase Ig-fold" evidence="8">
    <location>
        <begin position="910"/>
        <end position="993"/>
    </location>
</feature>
<reference evidence="12" key="1">
    <citation type="submission" date="2011-02" db="EMBL/GenBank/DDBJ databases">
        <title>The Genome Sequence of Capsaspora owczarzaki ATCC 30864.</title>
        <authorList>
            <person name="Russ C."/>
            <person name="Cuomo C."/>
            <person name="Burger G."/>
            <person name="Gray M.W."/>
            <person name="Holland P.W.H."/>
            <person name="King N."/>
            <person name="Lang F.B.F."/>
            <person name="Roger A.J."/>
            <person name="Ruiz-Trillo I."/>
            <person name="Young S.K."/>
            <person name="Zeng Q."/>
            <person name="Gargeya S."/>
            <person name="Alvarado L."/>
            <person name="Berlin A."/>
            <person name="Chapman S.B."/>
            <person name="Chen Z."/>
            <person name="Freedman E."/>
            <person name="Gellesch M."/>
            <person name="Goldberg J."/>
            <person name="Griggs A."/>
            <person name="Gujja S."/>
            <person name="Heilman E."/>
            <person name="Heiman D."/>
            <person name="Howarth C."/>
            <person name="Mehta T."/>
            <person name="Neiman D."/>
            <person name="Pearson M."/>
            <person name="Roberts A."/>
            <person name="Saif S."/>
            <person name="Shea T."/>
            <person name="Shenoy N."/>
            <person name="Sisk P."/>
            <person name="Stolte C."/>
            <person name="Sykes S."/>
            <person name="White J."/>
            <person name="Yandava C."/>
            <person name="Haas B."/>
            <person name="Nusbaum C."/>
            <person name="Birren B."/>
        </authorList>
    </citation>
    <scope>NUCLEOTIDE SEQUENCE</scope>
    <source>
        <strain evidence="12">ATCC 30864</strain>
    </source>
</reference>
<dbReference type="InterPro" id="IPR036156">
    <property type="entry name" value="Beta-gal/glucu_dom_sf"/>
</dbReference>
<dbReference type="eggNOG" id="KOG2230">
    <property type="taxonomic scope" value="Eukaryota"/>
</dbReference>
<keyword evidence="4" id="KW-0378">Hydrolase</keyword>
<dbReference type="STRING" id="595528.A0A0D2WQW2"/>
<dbReference type="Gene3D" id="3.20.20.80">
    <property type="entry name" value="Glycosidases"/>
    <property type="match status" value="1"/>
</dbReference>
<dbReference type="InterPro" id="IPR041625">
    <property type="entry name" value="Beta-mannosidase_Ig"/>
</dbReference>
<evidence type="ECO:0000259" key="8">
    <source>
        <dbReference type="Pfam" id="PF17753"/>
    </source>
</evidence>
<name>A0A0D2WQW2_CAPO3</name>
<evidence type="ECO:0000256" key="7">
    <source>
        <dbReference type="SAM" id="MobiDB-lite"/>
    </source>
</evidence>
<dbReference type="Proteomes" id="UP000008743">
    <property type="component" value="Unassembled WGS sequence"/>
</dbReference>
<dbReference type="AlphaFoldDB" id="A0A0D2WQW2"/>
<dbReference type="InterPro" id="IPR041447">
    <property type="entry name" value="Mannosidase_ig"/>
</dbReference>
<dbReference type="InParanoid" id="A0A0D2WQW2"/>
<feature type="domain" description="Mannosidase Ig/CBM-like" evidence="9">
    <location>
        <begin position="816"/>
        <end position="885"/>
    </location>
</feature>
<accession>A0A0D2WQW2</accession>
<organism evidence="11 12">
    <name type="scientific">Capsaspora owczarzaki (strain ATCC 30864)</name>
    <dbReference type="NCBI Taxonomy" id="595528"/>
    <lineage>
        <taxon>Eukaryota</taxon>
        <taxon>Filasterea</taxon>
        <taxon>Capsaspora</taxon>
    </lineage>
</organism>
<evidence type="ECO:0000313" key="12">
    <source>
        <dbReference type="Proteomes" id="UP000008743"/>
    </source>
</evidence>
<comment type="pathway">
    <text evidence="2">Glycan metabolism; N-glycan degradation.</text>
</comment>
<dbReference type="PhylomeDB" id="A0A0D2WQW2"/>